<evidence type="ECO:0000313" key="2">
    <source>
        <dbReference type="Proteomes" id="UP000034103"/>
    </source>
</evidence>
<accession>A0A0F6U4T7</accession>
<evidence type="ECO:0000313" key="1">
    <source>
        <dbReference type="EMBL" id="AKE64469.1"/>
    </source>
</evidence>
<sequence length="38" mass="4014">MSTFPKRLYNQILVGRQGLTSGFLDAGGGDDGTTRVAN</sequence>
<reference evidence="1 2" key="1">
    <citation type="journal article" date="2015" name="Genome Announc.">
        <title>Complete Genome Sequence of Microcystis aeruginosa NIES-2549, a Bloom-Forming Cyanobacterium from Lake Kasumigaura, Japan.</title>
        <authorList>
            <person name="Yamaguchi H."/>
            <person name="Suzuki S."/>
            <person name="Tanabe Y."/>
            <person name="Osana Y."/>
            <person name="Shimura Y."/>
            <person name="Ishida K."/>
            <person name="Kawachi M."/>
        </authorList>
    </citation>
    <scope>NUCLEOTIDE SEQUENCE [LARGE SCALE GENOMIC DNA]</scope>
    <source>
        <strain evidence="1 2">NIES-2549</strain>
    </source>
</reference>
<dbReference type="AlphaFoldDB" id="A0A0F6U4T7"/>
<dbReference type="PATRIC" id="fig|1641812.3.peg.2192"/>
<name>A0A0F6U4T7_MICAE</name>
<dbReference type="Proteomes" id="UP000034103">
    <property type="component" value="Chromosome"/>
</dbReference>
<protein>
    <submittedName>
        <fullName evidence="1">Uncharacterized protein</fullName>
    </submittedName>
</protein>
<organism evidence="1 2">
    <name type="scientific">Microcystis aeruginosa NIES-2549</name>
    <dbReference type="NCBI Taxonomy" id="1641812"/>
    <lineage>
        <taxon>Bacteria</taxon>
        <taxon>Bacillati</taxon>
        <taxon>Cyanobacteriota</taxon>
        <taxon>Cyanophyceae</taxon>
        <taxon>Oscillatoriophycideae</taxon>
        <taxon>Chroococcales</taxon>
        <taxon>Microcystaceae</taxon>
        <taxon>Microcystis</taxon>
    </lineage>
</organism>
<proteinExistence type="predicted"/>
<dbReference type="HOGENOM" id="CLU_3330140_0_0_3"/>
<gene>
    <name evidence="1" type="ORF">MYAER_2121</name>
</gene>
<dbReference type="EMBL" id="CP011304">
    <property type="protein sequence ID" value="AKE64469.1"/>
    <property type="molecule type" value="Genomic_DNA"/>
</dbReference>